<reference evidence="2" key="1">
    <citation type="journal article" date="2020" name="Nat. Commun.">
        <title>Large-scale genome sequencing of mycorrhizal fungi provides insights into the early evolution of symbiotic traits.</title>
        <authorList>
            <person name="Miyauchi S."/>
            <person name="Kiss E."/>
            <person name="Kuo A."/>
            <person name="Drula E."/>
            <person name="Kohler A."/>
            <person name="Sanchez-Garcia M."/>
            <person name="Morin E."/>
            <person name="Andreopoulos B."/>
            <person name="Barry K.W."/>
            <person name="Bonito G."/>
            <person name="Buee M."/>
            <person name="Carver A."/>
            <person name="Chen C."/>
            <person name="Cichocki N."/>
            <person name="Clum A."/>
            <person name="Culley D."/>
            <person name="Crous P.W."/>
            <person name="Fauchery L."/>
            <person name="Girlanda M."/>
            <person name="Hayes R.D."/>
            <person name="Keri Z."/>
            <person name="LaButti K."/>
            <person name="Lipzen A."/>
            <person name="Lombard V."/>
            <person name="Magnuson J."/>
            <person name="Maillard F."/>
            <person name="Murat C."/>
            <person name="Nolan M."/>
            <person name="Ohm R.A."/>
            <person name="Pangilinan J."/>
            <person name="Pereira M.F."/>
            <person name="Perotto S."/>
            <person name="Peter M."/>
            <person name="Pfister S."/>
            <person name="Riley R."/>
            <person name="Sitrit Y."/>
            <person name="Stielow J.B."/>
            <person name="Szollosi G."/>
            <person name="Zifcakova L."/>
            <person name="Stursova M."/>
            <person name="Spatafora J.W."/>
            <person name="Tedersoo L."/>
            <person name="Vaario L.M."/>
            <person name="Yamada A."/>
            <person name="Yan M."/>
            <person name="Wang P."/>
            <person name="Xu J."/>
            <person name="Bruns T."/>
            <person name="Baldrian P."/>
            <person name="Vilgalys R."/>
            <person name="Dunand C."/>
            <person name="Henrissat B."/>
            <person name="Grigoriev I.V."/>
            <person name="Hibbett D."/>
            <person name="Nagy L.G."/>
            <person name="Martin F.M."/>
        </authorList>
    </citation>
    <scope>NUCLEOTIDE SEQUENCE</scope>
    <source>
        <strain evidence="2">UP504</strain>
    </source>
</reference>
<comment type="caution">
    <text evidence="2">The sequence shown here is derived from an EMBL/GenBank/DDBJ whole genome shotgun (WGS) entry which is preliminary data.</text>
</comment>
<evidence type="ECO:0008006" key="4">
    <source>
        <dbReference type="Google" id="ProtNLM"/>
    </source>
</evidence>
<dbReference type="AlphaFoldDB" id="A0A9P6B0D4"/>
<dbReference type="Proteomes" id="UP000886523">
    <property type="component" value="Unassembled WGS sequence"/>
</dbReference>
<protein>
    <recommendedName>
        <fullName evidence="4">Cysteine-rich transmembrane CYSTM domain-containing protein</fullName>
    </recommendedName>
</protein>
<organism evidence="2 3">
    <name type="scientific">Hydnum rufescens UP504</name>
    <dbReference type="NCBI Taxonomy" id="1448309"/>
    <lineage>
        <taxon>Eukaryota</taxon>
        <taxon>Fungi</taxon>
        <taxon>Dikarya</taxon>
        <taxon>Basidiomycota</taxon>
        <taxon>Agaricomycotina</taxon>
        <taxon>Agaricomycetes</taxon>
        <taxon>Cantharellales</taxon>
        <taxon>Hydnaceae</taxon>
        <taxon>Hydnum</taxon>
    </lineage>
</organism>
<sequence length="106" mass="11611">MLSFFTSTQQPNETAQMQQPAANKQMALPAQGDALAPEDRQKPLRLRGGGNFIKDCLICICCCCALEDICCCELEALCGCCNSLPQSYHCRKARSFCFPVRRGGGK</sequence>
<keyword evidence="3" id="KW-1185">Reference proteome</keyword>
<evidence type="ECO:0000313" key="2">
    <source>
        <dbReference type="EMBL" id="KAF9515358.1"/>
    </source>
</evidence>
<name>A0A9P6B0D4_9AGAM</name>
<feature type="compositionally biased region" description="Polar residues" evidence="1">
    <location>
        <begin position="1"/>
        <end position="22"/>
    </location>
</feature>
<gene>
    <name evidence="2" type="ORF">BS47DRAFT_1381537</name>
</gene>
<proteinExistence type="predicted"/>
<evidence type="ECO:0000256" key="1">
    <source>
        <dbReference type="SAM" id="MobiDB-lite"/>
    </source>
</evidence>
<accession>A0A9P6B0D4</accession>
<evidence type="ECO:0000313" key="3">
    <source>
        <dbReference type="Proteomes" id="UP000886523"/>
    </source>
</evidence>
<dbReference type="EMBL" id="MU128951">
    <property type="protein sequence ID" value="KAF9515358.1"/>
    <property type="molecule type" value="Genomic_DNA"/>
</dbReference>
<feature type="region of interest" description="Disordered" evidence="1">
    <location>
        <begin position="1"/>
        <end position="40"/>
    </location>
</feature>